<comment type="caution">
    <text evidence="1">The sequence shown here is derived from an EMBL/GenBank/DDBJ whole genome shotgun (WGS) entry which is preliminary data.</text>
</comment>
<gene>
    <name evidence="1" type="ORF">X797_011048</name>
</gene>
<evidence type="ECO:0000313" key="1">
    <source>
        <dbReference type="EMBL" id="EXU95867.1"/>
    </source>
</evidence>
<organism evidence="1 2">
    <name type="scientific">Metarhizium robertsii</name>
    <dbReference type="NCBI Taxonomy" id="568076"/>
    <lineage>
        <taxon>Eukaryota</taxon>
        <taxon>Fungi</taxon>
        <taxon>Dikarya</taxon>
        <taxon>Ascomycota</taxon>
        <taxon>Pezizomycotina</taxon>
        <taxon>Sordariomycetes</taxon>
        <taxon>Hypocreomycetidae</taxon>
        <taxon>Hypocreales</taxon>
        <taxon>Clavicipitaceae</taxon>
        <taxon>Metarhizium</taxon>
    </lineage>
</organism>
<dbReference type="SUPFAM" id="SSF51726">
    <property type="entry name" value="UROD/MetE-like"/>
    <property type="match status" value="1"/>
</dbReference>
<dbReference type="OrthoDB" id="1053771at2759"/>
<dbReference type="HOGENOM" id="CLU_744069_0_0_1"/>
<reference evidence="1 2" key="1">
    <citation type="submission" date="2014-02" db="EMBL/GenBank/DDBJ databases">
        <title>The genome sequence of the entomopathogenic fungus Metarhizium robertsii ARSEF 2575.</title>
        <authorList>
            <person name="Giuliano Garisto Donzelli B."/>
            <person name="Roe B.A."/>
            <person name="Macmil S.L."/>
            <person name="Krasnoff S.B."/>
            <person name="Gibson D.M."/>
        </authorList>
    </citation>
    <scope>NUCLEOTIDE SEQUENCE [LARGE SCALE GENOMIC DNA]</scope>
    <source>
        <strain evidence="1 2">ARSEF 2575</strain>
    </source>
</reference>
<sequence>MPIPTEIPSTNYSSGSLPRPSCMWRHGHLQQAFADFDAGSISRDELQAAQDRASKDSIERLEATGEVLVTDGEQRVSSFATYPVVETLTGAGLGSNFAGDGQMFAVFDDGHSRQLPRLVSGPFKYATYAFENLKKSAPYATRGLKQAVISPSMLYLLYPLEGEIAGYPRSAFMQDLVDECEKDIRGCFEAGAQRVSIDFTEGRLALKNDPSNPWTGAALLDRFIDLINRVLAGFSPEERANIGLHTCPGGDCDSVHSADVPYNQLLPSLFKINAGYFLIQLSSETDRESMYRIIGESIRQDAEGVKQVAFIGVVSPINPRIETPEEIADQLVMASQYIPIDQMGATDDCGFSPFSIDVKPKHGSPDLARDVAFQKISNRVQGTKMASERLGV</sequence>
<dbReference type="EMBL" id="JELW01000062">
    <property type="protein sequence ID" value="EXU95867.1"/>
    <property type="molecule type" value="Genomic_DNA"/>
</dbReference>
<accession>A0A014P3A6</accession>
<name>A0A014P3A6_9HYPO</name>
<dbReference type="PANTHER" id="PTHR43844">
    <property type="entry name" value="METHIONINE SYNTHASE"/>
    <property type="match status" value="1"/>
</dbReference>
<dbReference type="eggNOG" id="ENOG502QTRV">
    <property type="taxonomic scope" value="Eukaryota"/>
</dbReference>
<dbReference type="Gene3D" id="3.20.20.210">
    <property type="match status" value="1"/>
</dbReference>
<protein>
    <submittedName>
        <fullName evidence="1">CIMS-cobalamine-independent methonine synthase-like protein</fullName>
    </submittedName>
</protein>
<proteinExistence type="predicted"/>
<evidence type="ECO:0000313" key="2">
    <source>
        <dbReference type="Proteomes" id="UP000030151"/>
    </source>
</evidence>
<dbReference type="AlphaFoldDB" id="A0A014P3A6"/>
<dbReference type="Proteomes" id="UP000030151">
    <property type="component" value="Unassembled WGS sequence"/>
</dbReference>
<dbReference type="InterPro" id="IPR038071">
    <property type="entry name" value="UROD/MetE-like_sf"/>
</dbReference>
<dbReference type="PANTHER" id="PTHR43844:SF2">
    <property type="entry name" value="SYNTHASE, VITAMIN-B12 INDEPENDENT, PUTATIVE (AFU_ORTHOLOGUE AFUA_3G12060)-RELATED"/>
    <property type="match status" value="1"/>
</dbReference>